<dbReference type="Proteomes" id="UP000199451">
    <property type="component" value="Unassembled WGS sequence"/>
</dbReference>
<gene>
    <name evidence="2" type="ORF">SAMN04487949_1536</name>
</gene>
<evidence type="ECO:0000313" key="3">
    <source>
        <dbReference type="Proteomes" id="UP000199451"/>
    </source>
</evidence>
<dbReference type="STRING" id="660521.SAMN04487949_1536"/>
<dbReference type="AlphaFoldDB" id="A0A1G9SXH0"/>
<dbReference type="RefSeq" id="WP_089696016.1">
    <property type="nucleotide sequence ID" value="NZ_FNHL01000002.1"/>
</dbReference>
<keyword evidence="1" id="KW-1133">Transmembrane helix</keyword>
<organism evidence="2 3">
    <name type="scientific">Halogranum gelatinilyticum</name>
    <dbReference type="NCBI Taxonomy" id="660521"/>
    <lineage>
        <taxon>Archaea</taxon>
        <taxon>Methanobacteriati</taxon>
        <taxon>Methanobacteriota</taxon>
        <taxon>Stenosarchaea group</taxon>
        <taxon>Halobacteria</taxon>
        <taxon>Halobacteriales</taxon>
        <taxon>Haloferacaceae</taxon>
    </lineage>
</organism>
<sequence length="70" mass="7149">MNTLCLLARLAVAVVALSVVGSLVSLVTGLLATADVLLPSLVTLVLVAAVVGWLALGGISRAENVETTYW</sequence>
<proteinExistence type="predicted"/>
<evidence type="ECO:0000256" key="1">
    <source>
        <dbReference type="SAM" id="Phobius"/>
    </source>
</evidence>
<protein>
    <submittedName>
        <fullName evidence="2">Uncharacterized protein</fullName>
    </submittedName>
</protein>
<keyword evidence="1" id="KW-0812">Transmembrane</keyword>
<feature type="transmembrane region" description="Helical" evidence="1">
    <location>
        <begin position="37"/>
        <end position="56"/>
    </location>
</feature>
<keyword evidence="1" id="KW-0472">Membrane</keyword>
<reference evidence="3" key="1">
    <citation type="submission" date="2016-10" db="EMBL/GenBank/DDBJ databases">
        <authorList>
            <person name="Varghese N."/>
            <person name="Submissions S."/>
        </authorList>
    </citation>
    <scope>NUCLEOTIDE SEQUENCE [LARGE SCALE GENOMIC DNA]</scope>
    <source>
        <strain evidence="3">CGMCC 1.10119</strain>
    </source>
</reference>
<keyword evidence="3" id="KW-1185">Reference proteome</keyword>
<dbReference type="EMBL" id="FNHL01000002">
    <property type="protein sequence ID" value="SDM40120.1"/>
    <property type="molecule type" value="Genomic_DNA"/>
</dbReference>
<name>A0A1G9SXH0_9EURY</name>
<evidence type="ECO:0000313" key="2">
    <source>
        <dbReference type="EMBL" id="SDM40120.1"/>
    </source>
</evidence>
<accession>A0A1G9SXH0</accession>